<protein>
    <submittedName>
        <fullName evidence="1">Putative secreted protein</fullName>
    </submittedName>
</protein>
<reference evidence="1" key="1">
    <citation type="submission" date="2018-01" db="EMBL/GenBank/DDBJ databases">
        <title>An insight into the sialome of Amazonian anophelines.</title>
        <authorList>
            <person name="Ribeiro J.M."/>
            <person name="Scarpassa V."/>
            <person name="Calvo E."/>
        </authorList>
    </citation>
    <scope>NUCLEOTIDE SEQUENCE</scope>
    <source>
        <tissue evidence="1">Salivary glands</tissue>
    </source>
</reference>
<sequence>MSIKHRHWRCPPGRRNAALVAVAAAAEEEVAGVASEESPKHSLCSVGSWRRQWRGWRLQPTTAAKLFQQRRIQSRRRWSRLPGPRTRKQTRKRWWLPQSARKQRRWWWWWQRRWQLQPGRWWLQSQPRKPRAGWLDTTPTRLQPQRIFLKLKP</sequence>
<organism evidence="1">
    <name type="scientific">Anopheles triannulatus</name>
    <dbReference type="NCBI Taxonomy" id="58253"/>
    <lineage>
        <taxon>Eukaryota</taxon>
        <taxon>Metazoa</taxon>
        <taxon>Ecdysozoa</taxon>
        <taxon>Arthropoda</taxon>
        <taxon>Hexapoda</taxon>
        <taxon>Insecta</taxon>
        <taxon>Pterygota</taxon>
        <taxon>Neoptera</taxon>
        <taxon>Endopterygota</taxon>
        <taxon>Diptera</taxon>
        <taxon>Nematocera</taxon>
        <taxon>Culicoidea</taxon>
        <taxon>Culicidae</taxon>
        <taxon>Anophelinae</taxon>
        <taxon>Anopheles</taxon>
    </lineage>
</organism>
<dbReference type="EMBL" id="GGFK01014351">
    <property type="protein sequence ID" value="MBW47672.1"/>
    <property type="molecule type" value="Transcribed_RNA"/>
</dbReference>
<proteinExistence type="predicted"/>
<dbReference type="AlphaFoldDB" id="A0A2M4B3X0"/>
<accession>A0A2M4B3X0</accession>
<name>A0A2M4B3X0_9DIPT</name>
<evidence type="ECO:0000313" key="1">
    <source>
        <dbReference type="EMBL" id="MBW47672.1"/>
    </source>
</evidence>